<accession>A0A437M5L2</accession>
<keyword evidence="2" id="KW-0472">Membrane</keyword>
<feature type="transmembrane region" description="Helical" evidence="2">
    <location>
        <begin position="66"/>
        <end position="87"/>
    </location>
</feature>
<reference evidence="3 4" key="1">
    <citation type="submission" date="2019-01" db="EMBL/GenBank/DDBJ databases">
        <authorList>
            <person name="Chen W.-M."/>
        </authorList>
    </citation>
    <scope>NUCLEOTIDE SEQUENCE [LARGE SCALE GENOMIC DNA]</scope>
    <source>
        <strain evidence="3 4">CCP-7</strain>
    </source>
</reference>
<dbReference type="OrthoDB" id="7206605at2"/>
<gene>
    <name evidence="3" type="ORF">EOD43_03540</name>
</gene>
<keyword evidence="2" id="KW-1133">Transmembrane helix</keyword>
<evidence type="ECO:0000256" key="2">
    <source>
        <dbReference type="SAM" id="Phobius"/>
    </source>
</evidence>
<evidence type="ECO:0000313" key="4">
    <source>
        <dbReference type="Proteomes" id="UP000282971"/>
    </source>
</evidence>
<dbReference type="EMBL" id="SACN01000001">
    <property type="protein sequence ID" value="RVT92988.1"/>
    <property type="molecule type" value="Genomic_DNA"/>
</dbReference>
<keyword evidence="4" id="KW-1185">Reference proteome</keyword>
<dbReference type="AlphaFoldDB" id="A0A437M5L2"/>
<feature type="region of interest" description="Disordered" evidence="1">
    <location>
        <begin position="101"/>
        <end position="133"/>
    </location>
</feature>
<organism evidence="3 4">
    <name type="scientific">Sphingomonas crocodyli</name>
    <dbReference type="NCBI Taxonomy" id="1979270"/>
    <lineage>
        <taxon>Bacteria</taxon>
        <taxon>Pseudomonadati</taxon>
        <taxon>Pseudomonadota</taxon>
        <taxon>Alphaproteobacteria</taxon>
        <taxon>Sphingomonadales</taxon>
        <taxon>Sphingomonadaceae</taxon>
        <taxon>Sphingomonas</taxon>
    </lineage>
</organism>
<feature type="compositionally biased region" description="Low complexity" evidence="1">
    <location>
        <begin position="101"/>
        <end position="127"/>
    </location>
</feature>
<name>A0A437M5L2_9SPHN</name>
<evidence type="ECO:0000256" key="1">
    <source>
        <dbReference type="SAM" id="MobiDB-lite"/>
    </source>
</evidence>
<proteinExistence type="predicted"/>
<protein>
    <submittedName>
        <fullName evidence="3">SHOCT domain-containing protein</fullName>
    </submittedName>
</protein>
<keyword evidence="2" id="KW-0812">Transmembrane</keyword>
<dbReference type="Proteomes" id="UP000282971">
    <property type="component" value="Unassembled WGS sequence"/>
</dbReference>
<evidence type="ECO:0000313" key="3">
    <source>
        <dbReference type="EMBL" id="RVT92988.1"/>
    </source>
</evidence>
<sequence length="239" mass="26011">MTDRIEALERLARLKTEGVLTDAEFEQQKQFLLGQGAPSASSIEPEPEPMGAWATSWHQTRGMRRVFRWFWGIQLLAIVLIGAYFLLRVLISEPRPTADAAETNAAAPAEDNAAAPEADAEATETTPVVGEAEPYASTEITILDATLANPWTFDGETTDANNSSDVCPRSAVTLVNRSSEALKLHLSEQETAHDVADLPNLEPGMKVTFKVGKVGGYVMSRENLTVLYLLNVVNCPPND</sequence>
<dbReference type="RefSeq" id="WP_127741145.1">
    <property type="nucleotide sequence ID" value="NZ_SACN01000001.1"/>
</dbReference>
<comment type="caution">
    <text evidence="3">The sequence shown here is derived from an EMBL/GenBank/DDBJ whole genome shotgun (WGS) entry which is preliminary data.</text>
</comment>